<dbReference type="PRINTS" id="PR00598">
    <property type="entry name" value="HTHMARR"/>
</dbReference>
<evidence type="ECO:0000256" key="2">
    <source>
        <dbReference type="ARBA" id="ARBA00023125"/>
    </source>
</evidence>
<reference evidence="5 6" key="1">
    <citation type="submission" date="2019-07" db="EMBL/GenBank/DDBJ databases">
        <authorList>
            <person name="Kim J."/>
        </authorList>
    </citation>
    <scope>NUCLEOTIDE SEQUENCE [LARGE SCALE GENOMIC DNA]</scope>
    <source>
        <strain evidence="5 6">G13</strain>
    </source>
</reference>
<dbReference type="AlphaFoldDB" id="A0A559JEI3"/>
<dbReference type="GO" id="GO:0003677">
    <property type="term" value="F:DNA binding"/>
    <property type="evidence" value="ECO:0007669"/>
    <property type="project" value="UniProtKB-KW"/>
</dbReference>
<gene>
    <name evidence="5" type="ORF">FPZ45_16390</name>
</gene>
<dbReference type="Proteomes" id="UP000316330">
    <property type="component" value="Unassembled WGS sequence"/>
</dbReference>
<dbReference type="InterPro" id="IPR000835">
    <property type="entry name" value="HTH_MarR-typ"/>
</dbReference>
<dbReference type="PANTHER" id="PTHR42756">
    <property type="entry name" value="TRANSCRIPTIONAL REGULATOR, MARR"/>
    <property type="match status" value="1"/>
</dbReference>
<comment type="caution">
    <text evidence="5">The sequence shown here is derived from an EMBL/GenBank/DDBJ whole genome shotgun (WGS) entry which is preliminary data.</text>
</comment>
<organism evidence="5 6">
    <name type="scientific">Cohnella terricola</name>
    <dbReference type="NCBI Taxonomy" id="1289167"/>
    <lineage>
        <taxon>Bacteria</taxon>
        <taxon>Bacillati</taxon>
        <taxon>Bacillota</taxon>
        <taxon>Bacilli</taxon>
        <taxon>Bacillales</taxon>
        <taxon>Paenibacillaceae</taxon>
        <taxon>Cohnella</taxon>
    </lineage>
</organism>
<proteinExistence type="predicted"/>
<dbReference type="Pfam" id="PF01047">
    <property type="entry name" value="MarR"/>
    <property type="match status" value="1"/>
</dbReference>
<evidence type="ECO:0000259" key="4">
    <source>
        <dbReference type="PROSITE" id="PS50995"/>
    </source>
</evidence>
<dbReference type="PROSITE" id="PS50995">
    <property type="entry name" value="HTH_MARR_2"/>
    <property type="match status" value="1"/>
</dbReference>
<dbReference type="SUPFAM" id="SSF46785">
    <property type="entry name" value="Winged helix' DNA-binding domain"/>
    <property type="match status" value="1"/>
</dbReference>
<dbReference type="InterPro" id="IPR036388">
    <property type="entry name" value="WH-like_DNA-bd_sf"/>
</dbReference>
<evidence type="ECO:0000256" key="3">
    <source>
        <dbReference type="ARBA" id="ARBA00023163"/>
    </source>
</evidence>
<dbReference type="InterPro" id="IPR036390">
    <property type="entry name" value="WH_DNA-bd_sf"/>
</dbReference>
<dbReference type="GO" id="GO:0003700">
    <property type="term" value="F:DNA-binding transcription factor activity"/>
    <property type="evidence" value="ECO:0007669"/>
    <property type="project" value="InterPro"/>
</dbReference>
<keyword evidence="2" id="KW-0238">DNA-binding</keyword>
<accession>A0A559JEI3</accession>
<sequence length="140" mass="16204">MDRNGWLSTYLEKFVVHRKMWESEWQRSNKSGFTSSQAFMLILLYQKGPMQAKELMENLAVSSGGITVISDKLGQLGYIRKIKTEQDRRAVFMEITDEGRKAYPDIKEEWEGVSRRIFSVLSDVEVAIMAQLFSKLVDDN</sequence>
<keyword evidence="1" id="KW-0805">Transcription regulation</keyword>
<feature type="domain" description="HTH marR-type" evidence="4">
    <location>
        <begin position="1"/>
        <end position="138"/>
    </location>
</feature>
<dbReference type="PANTHER" id="PTHR42756:SF1">
    <property type="entry name" value="TRANSCRIPTIONAL REPRESSOR OF EMRAB OPERON"/>
    <property type="match status" value="1"/>
</dbReference>
<evidence type="ECO:0000256" key="1">
    <source>
        <dbReference type="ARBA" id="ARBA00023015"/>
    </source>
</evidence>
<dbReference type="EMBL" id="VNJJ01000009">
    <property type="protein sequence ID" value="TVX98276.1"/>
    <property type="molecule type" value="Genomic_DNA"/>
</dbReference>
<dbReference type="Gene3D" id="1.10.10.10">
    <property type="entry name" value="Winged helix-like DNA-binding domain superfamily/Winged helix DNA-binding domain"/>
    <property type="match status" value="1"/>
</dbReference>
<dbReference type="RefSeq" id="WP_144704086.1">
    <property type="nucleotide sequence ID" value="NZ_VNJJ01000009.1"/>
</dbReference>
<evidence type="ECO:0000313" key="6">
    <source>
        <dbReference type="Proteomes" id="UP000316330"/>
    </source>
</evidence>
<keyword evidence="6" id="KW-1185">Reference proteome</keyword>
<name>A0A559JEI3_9BACL</name>
<dbReference type="OrthoDB" id="166070at2"/>
<dbReference type="SMART" id="SM00347">
    <property type="entry name" value="HTH_MARR"/>
    <property type="match status" value="1"/>
</dbReference>
<evidence type="ECO:0000313" key="5">
    <source>
        <dbReference type="EMBL" id="TVX98276.1"/>
    </source>
</evidence>
<keyword evidence="3" id="KW-0804">Transcription</keyword>
<protein>
    <submittedName>
        <fullName evidence="5">MarR family transcriptional regulator</fullName>
    </submittedName>
</protein>